<protein>
    <submittedName>
        <fullName evidence="1">Uncharacterized protein</fullName>
    </submittedName>
</protein>
<keyword evidence="1" id="KW-0614">Plasmid</keyword>
<accession>A0A0B6A5D0</accession>
<proteinExistence type="predicted"/>
<reference evidence="1 2" key="1">
    <citation type="journal article" date="2015" name="Genome Announc.">
        <title>Complete genome sequences for 35 biothreat assay-relevant bacillus species.</title>
        <authorList>
            <person name="Johnson S.L."/>
            <person name="Daligault H.E."/>
            <person name="Davenport K.W."/>
            <person name="Jaissle J."/>
            <person name="Frey K.G."/>
            <person name="Ladner J.T."/>
            <person name="Broomall S.M."/>
            <person name="Bishop-Lilly K.A."/>
            <person name="Bruce D.C."/>
            <person name="Gibbons H.S."/>
            <person name="Coyne S.R."/>
            <person name="Lo C.C."/>
            <person name="Meincke L."/>
            <person name="Munk A.C."/>
            <person name="Koroleva G.I."/>
            <person name="Rosenzweig C.N."/>
            <person name="Palacios G.F."/>
            <person name="Redden C.L."/>
            <person name="Minogue T.D."/>
            <person name="Chain P.S."/>
        </authorList>
    </citation>
    <scope>NUCLEOTIDE SEQUENCE [LARGE SCALE GENOMIC DNA]</scope>
    <source>
        <strain evidence="2">ATCC 14581 / DSM 32 / JCM 2506 / NBRC 15308 / NCIMB 9376 / NCTC 10342 / NRRL B-14308 / VKM B-512</strain>
        <plasmid evidence="1 2">pBMV_1</plasmid>
    </source>
</reference>
<sequence length="45" mass="5534">MGEDKQIWSAFIQKDRFELHSYLTYLFNQCHDESPRQLEDENIEE</sequence>
<dbReference type="Proteomes" id="UP000031829">
    <property type="component" value="Plasmid pBMV_1"/>
</dbReference>
<geneLocation type="plasmid" evidence="1 2">
    <name>pBMV_1</name>
</geneLocation>
<organism evidence="1 2">
    <name type="scientific">Priestia megaterium (strain ATCC 14581 / DSM 32 / CCUG 1817 / JCM 2506 / NBRC 15308 / NCIMB 9376 / NCTC 10342 / NRRL B-14308 / VKM B-512 / Ford 19)</name>
    <name type="common">Bacillus megaterium</name>
    <dbReference type="NCBI Taxonomy" id="1348623"/>
    <lineage>
        <taxon>Bacteria</taxon>
        <taxon>Bacillati</taxon>
        <taxon>Bacillota</taxon>
        <taxon>Bacilli</taxon>
        <taxon>Bacillales</taxon>
        <taxon>Bacillaceae</taxon>
        <taxon>Priestia</taxon>
    </lineage>
</organism>
<gene>
    <name evidence="1" type="ORF">BG04_5974</name>
</gene>
<dbReference type="RefSeq" id="WP_162837708.1">
    <property type="nucleotide sequence ID" value="NZ_BCVB01000030.1"/>
</dbReference>
<dbReference type="GeneID" id="93646258"/>
<name>A0A0B6A5D0_PRIM2</name>
<dbReference type="HOGENOM" id="CLU_217480_0_0_9"/>
<evidence type="ECO:0000313" key="1">
    <source>
        <dbReference type="EMBL" id="AJI20150.1"/>
    </source>
</evidence>
<dbReference type="KEGG" id="bmeg:BG04_5974"/>
<evidence type="ECO:0000313" key="2">
    <source>
        <dbReference type="Proteomes" id="UP000031829"/>
    </source>
</evidence>
<dbReference type="AlphaFoldDB" id="A0A0B6A5D0"/>
<dbReference type="EMBL" id="CP009919">
    <property type="protein sequence ID" value="AJI20150.1"/>
    <property type="molecule type" value="Genomic_DNA"/>
</dbReference>